<comment type="similarity">
    <text evidence="1">Belongs to the GST superfamily.</text>
</comment>
<dbReference type="PANTHER" id="PTHR44051:SF9">
    <property type="entry name" value="GLUTATHIONE S-TRANSFERASE 1"/>
    <property type="match status" value="1"/>
</dbReference>
<dbReference type="AlphaFoldDB" id="A0A8H5ZY73"/>
<dbReference type="Gene3D" id="1.20.1050.10">
    <property type="match status" value="1"/>
</dbReference>
<dbReference type="Pfam" id="PF14497">
    <property type="entry name" value="GST_C_3"/>
    <property type="match status" value="1"/>
</dbReference>
<dbReference type="InterPro" id="IPR036282">
    <property type="entry name" value="Glutathione-S-Trfase_C_sf"/>
</dbReference>
<dbReference type="SFLD" id="SFLDS00019">
    <property type="entry name" value="Glutathione_Transferase_(cytos"/>
    <property type="match status" value="1"/>
</dbReference>
<dbReference type="Pfam" id="PF13409">
    <property type="entry name" value="GST_N_2"/>
    <property type="match status" value="1"/>
</dbReference>
<dbReference type="SUPFAM" id="SSF47616">
    <property type="entry name" value="GST C-terminal domain-like"/>
    <property type="match status" value="1"/>
</dbReference>
<proteinExistence type="inferred from homology"/>
<dbReference type="Proteomes" id="UP000541154">
    <property type="component" value="Unassembled WGS sequence"/>
</dbReference>
<dbReference type="InterPro" id="IPR010987">
    <property type="entry name" value="Glutathione-S-Trfase_C-like"/>
</dbReference>
<dbReference type="InterPro" id="IPR036249">
    <property type="entry name" value="Thioredoxin-like_sf"/>
</dbReference>
<comment type="caution">
    <text evidence="4">The sequence shown here is derived from an EMBL/GenBank/DDBJ whole genome shotgun (WGS) entry which is preliminary data.</text>
</comment>
<dbReference type="PROSITE" id="PS50404">
    <property type="entry name" value="GST_NTER"/>
    <property type="match status" value="1"/>
</dbReference>
<evidence type="ECO:0000256" key="1">
    <source>
        <dbReference type="ARBA" id="ARBA00007409"/>
    </source>
</evidence>
<reference evidence="4 5" key="1">
    <citation type="submission" date="2019-04" db="EMBL/GenBank/DDBJ databases">
        <title>Aspergillus burnettii sp. nov., novel species from soil in southeast Queensland.</title>
        <authorList>
            <person name="Gilchrist C.L.M."/>
            <person name="Pitt J.I."/>
            <person name="Lange L."/>
            <person name="Lacey H.J."/>
            <person name="Vuong D."/>
            <person name="Midgley D.J."/>
            <person name="Greenfield P."/>
            <person name="Bradbury M."/>
            <person name="Lacey E."/>
            <person name="Busk P.K."/>
            <person name="Pilgaard B."/>
            <person name="Chooi Y.H."/>
            <person name="Piggott A.M."/>
        </authorList>
    </citation>
    <scope>NUCLEOTIDE SEQUENCE [LARGE SCALE GENOMIC DNA]</scope>
    <source>
        <strain evidence="4 5">FRR 5400</strain>
    </source>
</reference>
<dbReference type="InterPro" id="IPR040079">
    <property type="entry name" value="Glutathione_S-Trfase"/>
</dbReference>
<dbReference type="CDD" id="cd03046">
    <property type="entry name" value="GST_N_GTT1_like"/>
    <property type="match status" value="1"/>
</dbReference>
<sequence length="263" mass="29354">MSDKRVAPELRHGTGLEKSRAQRILHLLEELSLPYEIKAYSRNPNGTAPDALKTIHPLGKSPLVSITPPPEAQKGPIVLAESGPIIEYLLSHSGEDAKAKALVPEQWKKGEEGELGGETEAWMRYRYWMHYAEGSLMSPVQVHLIMNAVENAPVPFFLKPLVRFVPGRVRAEFLDQELKTHFRFLESQLETASEGGPFFCGSRLTAADIQMSIPVLAGLNLSIVPRKEYPRLDAFSTALQKTEGYQRAVRKIEELEGKPFVAI</sequence>
<dbReference type="SFLD" id="SFLDG00358">
    <property type="entry name" value="Main_(cytGST)"/>
    <property type="match status" value="1"/>
</dbReference>
<evidence type="ECO:0000259" key="3">
    <source>
        <dbReference type="PROSITE" id="PS50405"/>
    </source>
</evidence>
<dbReference type="InterPro" id="IPR004045">
    <property type="entry name" value="Glutathione_S-Trfase_N"/>
</dbReference>
<evidence type="ECO:0008006" key="6">
    <source>
        <dbReference type="Google" id="ProtNLM"/>
    </source>
</evidence>
<feature type="domain" description="GST C-terminal" evidence="3">
    <location>
        <begin position="118"/>
        <end position="260"/>
    </location>
</feature>
<evidence type="ECO:0000313" key="4">
    <source>
        <dbReference type="EMBL" id="KAF5858491.1"/>
    </source>
</evidence>
<dbReference type="PROSITE" id="PS50405">
    <property type="entry name" value="GST_CTER"/>
    <property type="match status" value="1"/>
</dbReference>
<dbReference type="EMBL" id="SPNV01000203">
    <property type="protein sequence ID" value="KAF5858491.1"/>
    <property type="molecule type" value="Genomic_DNA"/>
</dbReference>
<dbReference type="InterPro" id="IPR004046">
    <property type="entry name" value="GST_C"/>
</dbReference>
<accession>A0A8H5ZY73</accession>
<gene>
    <name evidence="4" type="ORF">ETB97_004332</name>
</gene>
<dbReference type="Gene3D" id="3.40.30.10">
    <property type="entry name" value="Glutaredoxin"/>
    <property type="match status" value="1"/>
</dbReference>
<name>A0A8H5ZY73_PETAA</name>
<evidence type="ECO:0000259" key="2">
    <source>
        <dbReference type="PROSITE" id="PS50404"/>
    </source>
</evidence>
<dbReference type="PANTHER" id="PTHR44051">
    <property type="entry name" value="GLUTATHIONE S-TRANSFERASE-RELATED"/>
    <property type="match status" value="1"/>
</dbReference>
<keyword evidence="5" id="KW-1185">Reference proteome</keyword>
<feature type="domain" description="GST N-terminal" evidence="2">
    <location>
        <begin position="8"/>
        <end position="97"/>
    </location>
</feature>
<protein>
    <recommendedName>
        <fullName evidence="6">Glutathione S-transferase</fullName>
    </recommendedName>
</protein>
<organism evidence="4 5">
    <name type="scientific">Petromyces alliaceus</name>
    <name type="common">Aspergillus alliaceus</name>
    <dbReference type="NCBI Taxonomy" id="209559"/>
    <lineage>
        <taxon>Eukaryota</taxon>
        <taxon>Fungi</taxon>
        <taxon>Dikarya</taxon>
        <taxon>Ascomycota</taxon>
        <taxon>Pezizomycotina</taxon>
        <taxon>Eurotiomycetes</taxon>
        <taxon>Eurotiomycetidae</taxon>
        <taxon>Eurotiales</taxon>
        <taxon>Aspergillaceae</taxon>
        <taxon>Aspergillus</taxon>
        <taxon>Aspergillus subgen. Circumdati</taxon>
    </lineage>
</organism>
<evidence type="ECO:0000313" key="5">
    <source>
        <dbReference type="Proteomes" id="UP000541154"/>
    </source>
</evidence>
<dbReference type="SUPFAM" id="SSF52833">
    <property type="entry name" value="Thioredoxin-like"/>
    <property type="match status" value="1"/>
</dbReference>